<name>A0A538TQD6_UNCEI</name>
<evidence type="ECO:0000256" key="4">
    <source>
        <dbReference type="ARBA" id="ARBA00022825"/>
    </source>
</evidence>
<organism evidence="8 9">
    <name type="scientific">Eiseniibacteriota bacterium</name>
    <dbReference type="NCBI Taxonomy" id="2212470"/>
    <lineage>
        <taxon>Bacteria</taxon>
        <taxon>Candidatus Eiseniibacteriota</taxon>
    </lineage>
</organism>
<dbReference type="InterPro" id="IPR036852">
    <property type="entry name" value="Peptidase_S8/S53_dom_sf"/>
</dbReference>
<proteinExistence type="inferred from homology"/>
<evidence type="ECO:0000256" key="6">
    <source>
        <dbReference type="SAM" id="MobiDB-lite"/>
    </source>
</evidence>
<reference evidence="8 9" key="1">
    <citation type="journal article" date="2019" name="Nat. Microbiol.">
        <title>Mediterranean grassland soil C-N compound turnover is dependent on rainfall and depth, and is mediated by genomically divergent microorganisms.</title>
        <authorList>
            <person name="Diamond S."/>
            <person name="Andeer P.F."/>
            <person name="Li Z."/>
            <person name="Crits-Christoph A."/>
            <person name="Burstein D."/>
            <person name="Anantharaman K."/>
            <person name="Lane K.R."/>
            <person name="Thomas B.C."/>
            <person name="Pan C."/>
            <person name="Northen T.R."/>
            <person name="Banfield J.F."/>
        </authorList>
    </citation>
    <scope>NUCLEOTIDE SEQUENCE [LARGE SCALE GENOMIC DNA]</scope>
    <source>
        <strain evidence="8">WS_8</strain>
    </source>
</reference>
<evidence type="ECO:0000259" key="7">
    <source>
        <dbReference type="Pfam" id="PF00082"/>
    </source>
</evidence>
<dbReference type="PANTHER" id="PTHR43806:SF11">
    <property type="entry name" value="CEREVISIN-RELATED"/>
    <property type="match status" value="1"/>
</dbReference>
<dbReference type="InterPro" id="IPR022398">
    <property type="entry name" value="Peptidase_S8_His-AS"/>
</dbReference>
<evidence type="ECO:0000256" key="2">
    <source>
        <dbReference type="ARBA" id="ARBA00022670"/>
    </source>
</evidence>
<dbReference type="GO" id="GO:0006508">
    <property type="term" value="P:proteolysis"/>
    <property type="evidence" value="ECO:0007669"/>
    <property type="project" value="UniProtKB-KW"/>
</dbReference>
<dbReference type="InterPro" id="IPR050131">
    <property type="entry name" value="Peptidase_S8_subtilisin-like"/>
</dbReference>
<dbReference type="EMBL" id="VBOY01000063">
    <property type="protein sequence ID" value="TMQ65843.1"/>
    <property type="molecule type" value="Genomic_DNA"/>
</dbReference>
<evidence type="ECO:0000313" key="9">
    <source>
        <dbReference type="Proteomes" id="UP000316609"/>
    </source>
</evidence>
<dbReference type="PANTHER" id="PTHR43806">
    <property type="entry name" value="PEPTIDASE S8"/>
    <property type="match status" value="1"/>
</dbReference>
<feature type="region of interest" description="Disordered" evidence="6">
    <location>
        <begin position="371"/>
        <end position="397"/>
    </location>
</feature>
<feature type="active site" description="Charge relay system" evidence="5">
    <location>
        <position position="245"/>
    </location>
</feature>
<keyword evidence="3 5" id="KW-0378">Hydrolase</keyword>
<accession>A0A538TQD6</accession>
<feature type="active site" description="Charge relay system" evidence="5">
    <location>
        <position position="190"/>
    </location>
</feature>
<evidence type="ECO:0000256" key="5">
    <source>
        <dbReference type="PROSITE-ProRule" id="PRU01240"/>
    </source>
</evidence>
<dbReference type="PROSITE" id="PS51892">
    <property type="entry name" value="SUBTILASE"/>
    <property type="match status" value="1"/>
</dbReference>
<dbReference type="Proteomes" id="UP000316609">
    <property type="component" value="Unassembled WGS sequence"/>
</dbReference>
<dbReference type="InterPro" id="IPR000209">
    <property type="entry name" value="Peptidase_S8/S53_dom"/>
</dbReference>
<comment type="caution">
    <text evidence="8">The sequence shown here is derived from an EMBL/GenBank/DDBJ whole genome shotgun (WGS) entry which is preliminary data.</text>
</comment>
<feature type="domain" description="Peptidase S8/S53" evidence="7">
    <location>
        <begin position="181"/>
        <end position="468"/>
    </location>
</feature>
<feature type="compositionally biased region" description="Basic and acidic residues" evidence="6">
    <location>
        <begin position="387"/>
        <end position="397"/>
    </location>
</feature>
<dbReference type="PRINTS" id="PR00723">
    <property type="entry name" value="SUBTILISIN"/>
</dbReference>
<dbReference type="GO" id="GO:0004252">
    <property type="term" value="F:serine-type endopeptidase activity"/>
    <property type="evidence" value="ECO:0007669"/>
    <property type="project" value="UniProtKB-UniRule"/>
</dbReference>
<dbReference type="AlphaFoldDB" id="A0A538TQD6"/>
<dbReference type="PROSITE" id="PS00137">
    <property type="entry name" value="SUBTILASE_HIS"/>
    <property type="match status" value="1"/>
</dbReference>
<comment type="similarity">
    <text evidence="1 5">Belongs to the peptidase S8 family.</text>
</comment>
<dbReference type="Pfam" id="PF00082">
    <property type="entry name" value="Peptidase_S8"/>
    <property type="match status" value="1"/>
</dbReference>
<dbReference type="InterPro" id="IPR015500">
    <property type="entry name" value="Peptidase_S8_subtilisin-rel"/>
</dbReference>
<protein>
    <recommendedName>
        <fullName evidence="7">Peptidase S8/S53 domain-containing protein</fullName>
    </recommendedName>
</protein>
<sequence>MSCRSRPLAGPFGPCMVALRRASPRARVILGVLAALACAPHEARARGPVVWDEDGDGIDDRIGTVQALGFRYSFENGDSLARQRFEVARVGANLVYGIYVIYDHAPTAADLDALTSKGVVVQHRLTALPAVPIRALPGVTRIEVVLYLYSSTRDACAAIGLRDATGRIVPTAANSWPQADGRGVVVAILDTGINDQPNGVYPGHESLIGRCVGGAEFTANDSTIDTAYDGSVNPADFGAGTLGGHGTHVASVILGDGGPTGFTQGVAPAARFVDVKVLSELGSGTGLPEAIDWCIANRTRDWGLSDPALSLSSIDLSDGQDLASQLCNVAAQAGIVVVASMGNDGLSNHVPSPAAGDAVIAVGAFDDQRSGRPYDDLAVSEQNTGPRADDRDADPLDELRPTLLAPGVAVLAANGNLDTDGTRYVRRSGTSMSAAFVSGAAAALRSFDPSLGPGDITATLIATARRNGPGLPAGAPSFDPRWSATRGFGVLDLYAAFLERVETTHTQVRRLMVSSNAASITAEAWTMRERGAPEIVFERAPDASGAPGVFVPVDSLPTTGDPSLLDGNDTHVYTRTWTVPPAEYGTFYWYRVATNDGSERRWSAPARMDAATGPSDATIVATIVHDAYDTDVGATVIAGGGAYSLELPGSSAAIATDYIDGISALGTIAQTFRVEVPQGAASAWLPPSQLSHWDLALSEGGFLNRSGRLTEYQITWHGPGGDVTYAGGPLPLQTIEGATVTSTIPALPVGVGPSSDLQAAVRPNPVAAGGLVAFAHPAGFHGSLEVFDLAGRRVAAIDPGGAGSSLRWHATDGSGHPLSPGVYLARFGSHPAVRFVVVRR</sequence>
<evidence type="ECO:0000256" key="3">
    <source>
        <dbReference type="ARBA" id="ARBA00022801"/>
    </source>
</evidence>
<evidence type="ECO:0000256" key="1">
    <source>
        <dbReference type="ARBA" id="ARBA00011073"/>
    </source>
</evidence>
<gene>
    <name evidence="8" type="ORF">E6K78_06930</name>
</gene>
<evidence type="ECO:0000313" key="8">
    <source>
        <dbReference type="EMBL" id="TMQ65843.1"/>
    </source>
</evidence>
<dbReference type="SUPFAM" id="SSF52743">
    <property type="entry name" value="Subtilisin-like"/>
    <property type="match status" value="1"/>
</dbReference>
<keyword evidence="4 5" id="KW-0720">Serine protease</keyword>
<dbReference type="Gene3D" id="3.40.50.200">
    <property type="entry name" value="Peptidase S8/S53 domain"/>
    <property type="match status" value="1"/>
</dbReference>
<keyword evidence="2 5" id="KW-0645">Protease</keyword>
<feature type="active site" description="Charge relay system" evidence="5">
    <location>
        <position position="431"/>
    </location>
</feature>